<protein>
    <submittedName>
        <fullName evidence="1">Uncharacterized protein</fullName>
    </submittedName>
</protein>
<gene>
    <name evidence="1" type="ORF">NPIL_48321</name>
</gene>
<keyword evidence="2" id="KW-1185">Reference proteome</keyword>
<dbReference type="EMBL" id="BMAW01068533">
    <property type="protein sequence ID" value="GFT65021.1"/>
    <property type="molecule type" value="Genomic_DNA"/>
</dbReference>
<feature type="non-terminal residue" evidence="1">
    <location>
        <position position="1"/>
    </location>
</feature>
<reference evidence="1" key="1">
    <citation type="submission" date="2020-08" db="EMBL/GenBank/DDBJ databases">
        <title>Multicomponent nature underlies the extraordinary mechanical properties of spider dragline silk.</title>
        <authorList>
            <person name="Kono N."/>
            <person name="Nakamura H."/>
            <person name="Mori M."/>
            <person name="Yoshida Y."/>
            <person name="Ohtoshi R."/>
            <person name="Malay A.D."/>
            <person name="Moran D.A.P."/>
            <person name="Tomita M."/>
            <person name="Numata K."/>
            <person name="Arakawa K."/>
        </authorList>
    </citation>
    <scope>NUCLEOTIDE SEQUENCE</scope>
</reference>
<accession>A0A8X6PHI0</accession>
<dbReference type="AlphaFoldDB" id="A0A8X6PHI0"/>
<name>A0A8X6PHI0_NEPPI</name>
<comment type="caution">
    <text evidence="1">The sequence shown here is derived from an EMBL/GenBank/DDBJ whole genome shotgun (WGS) entry which is preliminary data.</text>
</comment>
<sequence>ILLAFVLSSYLYNRDKKLVINI</sequence>
<dbReference type="Proteomes" id="UP000887013">
    <property type="component" value="Unassembled WGS sequence"/>
</dbReference>
<evidence type="ECO:0000313" key="2">
    <source>
        <dbReference type="Proteomes" id="UP000887013"/>
    </source>
</evidence>
<proteinExistence type="predicted"/>
<organism evidence="1 2">
    <name type="scientific">Nephila pilipes</name>
    <name type="common">Giant wood spider</name>
    <name type="synonym">Nephila maculata</name>
    <dbReference type="NCBI Taxonomy" id="299642"/>
    <lineage>
        <taxon>Eukaryota</taxon>
        <taxon>Metazoa</taxon>
        <taxon>Ecdysozoa</taxon>
        <taxon>Arthropoda</taxon>
        <taxon>Chelicerata</taxon>
        <taxon>Arachnida</taxon>
        <taxon>Araneae</taxon>
        <taxon>Araneomorphae</taxon>
        <taxon>Entelegynae</taxon>
        <taxon>Araneoidea</taxon>
        <taxon>Nephilidae</taxon>
        <taxon>Nephila</taxon>
    </lineage>
</organism>
<evidence type="ECO:0000313" key="1">
    <source>
        <dbReference type="EMBL" id="GFT65021.1"/>
    </source>
</evidence>